<keyword evidence="7 10" id="KW-0028">Amino-acid biosynthesis</keyword>
<dbReference type="PANTHER" id="PTHR43345:SF5">
    <property type="entry name" value="3-ISOPROPYLMALATE DEHYDRATASE SMALL SUBUNIT"/>
    <property type="match status" value="1"/>
</dbReference>
<evidence type="ECO:0000256" key="5">
    <source>
        <dbReference type="ARBA" id="ARBA00011271"/>
    </source>
</evidence>
<dbReference type="SUPFAM" id="SSF52016">
    <property type="entry name" value="LeuD/IlvD-like"/>
    <property type="match status" value="1"/>
</dbReference>
<evidence type="ECO:0000256" key="6">
    <source>
        <dbReference type="ARBA" id="ARBA00022430"/>
    </source>
</evidence>
<dbReference type="Gene3D" id="3.20.19.10">
    <property type="entry name" value="Aconitase, domain 4"/>
    <property type="match status" value="1"/>
</dbReference>
<evidence type="ECO:0000256" key="9">
    <source>
        <dbReference type="ARBA" id="ARBA00023304"/>
    </source>
</evidence>
<keyword evidence="8 10" id="KW-0456">Lyase</keyword>
<reference evidence="12 13" key="1">
    <citation type="journal article" date="2019" name="Environ. Microbiol.">
        <title>Species interactions and distinct microbial communities in high Arctic permafrost affected cryosols are associated with the CH4 and CO2 gas fluxes.</title>
        <authorList>
            <person name="Altshuler I."/>
            <person name="Hamel J."/>
            <person name="Turney S."/>
            <person name="Magnuson E."/>
            <person name="Levesque R."/>
            <person name="Greer C."/>
            <person name="Whyte L.G."/>
        </authorList>
    </citation>
    <scope>NUCLEOTIDE SEQUENCE [LARGE SCALE GENOMIC DNA]</scope>
    <source>
        <strain evidence="12 13">E6.1</strain>
    </source>
</reference>
<dbReference type="Proteomes" id="UP000319931">
    <property type="component" value="Unassembled WGS sequence"/>
</dbReference>
<comment type="caution">
    <text evidence="12">The sequence shown here is derived from an EMBL/GenBank/DDBJ whole genome shotgun (WGS) entry which is preliminary data.</text>
</comment>
<dbReference type="AlphaFoldDB" id="A0A502FXS4"/>
<organism evidence="12 13">
    <name type="scientific">Sphingomonas glacialis</name>
    <dbReference type="NCBI Taxonomy" id="658225"/>
    <lineage>
        <taxon>Bacteria</taxon>
        <taxon>Pseudomonadati</taxon>
        <taxon>Pseudomonadota</taxon>
        <taxon>Alphaproteobacteria</taxon>
        <taxon>Sphingomonadales</taxon>
        <taxon>Sphingomonadaceae</taxon>
        <taxon>Sphingomonas</taxon>
    </lineage>
</organism>
<dbReference type="EMBL" id="RCZC01000002">
    <property type="protein sequence ID" value="TPG54259.1"/>
    <property type="molecule type" value="Genomic_DNA"/>
</dbReference>
<comment type="function">
    <text evidence="2 10">Catalyzes the isomerization between 2-isopropylmalate and 3-isopropylmalate, via the formation of 2-isopropylmaleate.</text>
</comment>
<comment type="similarity">
    <text evidence="4 10">Belongs to the LeuD family. LeuD type 1 subfamily.</text>
</comment>
<evidence type="ECO:0000256" key="10">
    <source>
        <dbReference type="HAMAP-Rule" id="MF_01031"/>
    </source>
</evidence>
<evidence type="ECO:0000256" key="1">
    <source>
        <dbReference type="ARBA" id="ARBA00000491"/>
    </source>
</evidence>
<dbReference type="InterPro" id="IPR033940">
    <property type="entry name" value="IPMI_Swivel"/>
</dbReference>
<evidence type="ECO:0000256" key="3">
    <source>
        <dbReference type="ARBA" id="ARBA00004729"/>
    </source>
</evidence>
<dbReference type="GO" id="GO:0009316">
    <property type="term" value="C:3-isopropylmalate dehydratase complex"/>
    <property type="evidence" value="ECO:0007669"/>
    <property type="project" value="InterPro"/>
</dbReference>
<gene>
    <name evidence="10 12" type="primary">leuD</name>
    <name evidence="12" type="ORF">EAH76_06130</name>
</gene>
<keyword evidence="13" id="KW-1185">Reference proteome</keyword>
<sequence length="214" mass="22894">MSQPFDTLVAVAAPLVRDNIDTDAIIPSREMTAVSKQGLGVGLFASLRYVAIGSRAPRPDFVLNQPAYAGAELLLGGDNFGCGSSREHAAWALADYGFRAVIAPSFNPIFRGNCVRNGIVPIVLPRDAIETIAADVSPDPQARRVTIDLPHQTVRTAAGVEWTFEIDGEAKAMLVAGLDAIDLTLTHRDAIASFRAVDAERRPWAYPPRAGDTA</sequence>
<dbReference type="InterPro" id="IPR000573">
    <property type="entry name" value="AconitaseA/IPMdHydase_ssu_swvl"/>
</dbReference>
<dbReference type="RefSeq" id="WP_140849194.1">
    <property type="nucleotide sequence ID" value="NZ_RCZC01000002.1"/>
</dbReference>
<dbReference type="PANTHER" id="PTHR43345">
    <property type="entry name" value="3-ISOPROPYLMALATE DEHYDRATASE SMALL SUBUNIT 2-RELATED-RELATED"/>
    <property type="match status" value="1"/>
</dbReference>
<evidence type="ECO:0000256" key="7">
    <source>
        <dbReference type="ARBA" id="ARBA00022605"/>
    </source>
</evidence>
<dbReference type="GO" id="GO:0003861">
    <property type="term" value="F:3-isopropylmalate dehydratase activity"/>
    <property type="evidence" value="ECO:0007669"/>
    <property type="project" value="UniProtKB-UniRule"/>
</dbReference>
<dbReference type="NCBIfam" id="NF002458">
    <property type="entry name" value="PRK01641.1"/>
    <property type="match status" value="1"/>
</dbReference>
<accession>A0A502FXS4</accession>
<comment type="subunit">
    <text evidence="5 10">Heterodimer of LeuC and LeuD.</text>
</comment>
<dbReference type="InterPro" id="IPR004431">
    <property type="entry name" value="3-IsopropMal_deHydase_ssu"/>
</dbReference>
<comment type="catalytic activity">
    <reaction evidence="1 10">
        <text>(2R,3S)-3-isopropylmalate = (2S)-2-isopropylmalate</text>
        <dbReference type="Rhea" id="RHEA:32287"/>
        <dbReference type="ChEBI" id="CHEBI:1178"/>
        <dbReference type="ChEBI" id="CHEBI:35121"/>
        <dbReference type="EC" id="4.2.1.33"/>
    </reaction>
</comment>
<evidence type="ECO:0000313" key="12">
    <source>
        <dbReference type="EMBL" id="TPG54259.1"/>
    </source>
</evidence>
<proteinExistence type="inferred from homology"/>
<dbReference type="InterPro" id="IPR015928">
    <property type="entry name" value="Aconitase/3IPM_dehydase_swvl"/>
</dbReference>
<comment type="pathway">
    <text evidence="3 10">Amino-acid biosynthesis; L-leucine biosynthesis; L-leucine from 3-methyl-2-oxobutanoate: step 2/4.</text>
</comment>
<dbReference type="NCBIfam" id="TIGR00171">
    <property type="entry name" value="leuD"/>
    <property type="match status" value="1"/>
</dbReference>
<dbReference type="EC" id="4.2.1.33" evidence="10"/>
<keyword evidence="6 10" id="KW-0432">Leucine biosynthesis</keyword>
<evidence type="ECO:0000256" key="8">
    <source>
        <dbReference type="ARBA" id="ARBA00023239"/>
    </source>
</evidence>
<dbReference type="OrthoDB" id="9777465at2"/>
<dbReference type="InterPro" id="IPR050075">
    <property type="entry name" value="LeuD"/>
</dbReference>
<dbReference type="CDD" id="cd01577">
    <property type="entry name" value="IPMI_Swivel"/>
    <property type="match status" value="1"/>
</dbReference>
<dbReference type="Pfam" id="PF00694">
    <property type="entry name" value="Aconitase_C"/>
    <property type="match status" value="1"/>
</dbReference>
<evidence type="ECO:0000256" key="2">
    <source>
        <dbReference type="ARBA" id="ARBA00002695"/>
    </source>
</evidence>
<protein>
    <recommendedName>
        <fullName evidence="10">3-isopropylmalate dehydratase small subunit</fullName>
        <ecNumber evidence="10">4.2.1.33</ecNumber>
    </recommendedName>
    <alternativeName>
        <fullName evidence="10">Alpha-IPM isomerase</fullName>
        <shortName evidence="10">IPMI</shortName>
    </alternativeName>
    <alternativeName>
        <fullName evidence="10">Isopropylmalate isomerase</fullName>
    </alternativeName>
</protein>
<dbReference type="GO" id="GO:0009098">
    <property type="term" value="P:L-leucine biosynthetic process"/>
    <property type="evidence" value="ECO:0007669"/>
    <property type="project" value="UniProtKB-UniRule"/>
</dbReference>
<evidence type="ECO:0000259" key="11">
    <source>
        <dbReference type="Pfam" id="PF00694"/>
    </source>
</evidence>
<name>A0A502FXS4_9SPHN</name>
<keyword evidence="9 10" id="KW-0100">Branched-chain amino acid biosynthesis</keyword>
<dbReference type="HAMAP" id="MF_01031">
    <property type="entry name" value="LeuD_type1"/>
    <property type="match status" value="1"/>
</dbReference>
<feature type="domain" description="Aconitase A/isopropylmalate dehydratase small subunit swivel" evidence="11">
    <location>
        <begin position="4"/>
        <end position="126"/>
    </location>
</feature>
<dbReference type="UniPathway" id="UPA00048">
    <property type="reaction ID" value="UER00071"/>
</dbReference>
<evidence type="ECO:0000313" key="13">
    <source>
        <dbReference type="Proteomes" id="UP000319931"/>
    </source>
</evidence>
<evidence type="ECO:0000256" key="4">
    <source>
        <dbReference type="ARBA" id="ARBA00009845"/>
    </source>
</evidence>